<evidence type="ECO:0000256" key="1">
    <source>
        <dbReference type="SAM" id="MobiDB-lite"/>
    </source>
</evidence>
<evidence type="ECO:0000313" key="2">
    <source>
        <dbReference type="EMBL" id="KYG07652.1"/>
    </source>
</evidence>
<name>A0A150TSH7_SORCE</name>
<protein>
    <recommendedName>
        <fullName evidence="4">TIGR02757 family protein</fullName>
    </recommendedName>
</protein>
<sequence length="310" mass="33965">ETAPRRSDAAPRRSETASRRSETASRRDAARSAALQAALDEVRARCAIEERRAQDPVSFVHRYTDPADQELVALLAASLAFGNVKALRAKIGEALDRLGPQIALTADDAPAVSARLRGFRHRVYRDRDIAALLVGARRVQRASGSLGAAFAAELSRSGDLRQALGAWVRAIRRAGGLDRRPDDRGAAHILPDPEKGSATKRLMLLLRWMIRPADGVDLGLWPIPPSALLIPVDTHIQKLGYNIGLTDRRGATWKTAEEITAALRGFDPADPVKYDFALCHLGMLQQCPSRRDPVRCQGCGVKPVCRHWDE</sequence>
<dbReference type="GO" id="GO:0006281">
    <property type="term" value="P:DNA repair"/>
    <property type="evidence" value="ECO:0007669"/>
    <property type="project" value="InterPro"/>
</dbReference>
<comment type="caution">
    <text evidence="2">The sequence shown here is derived from an EMBL/GenBank/DDBJ whole genome shotgun (WGS) entry which is preliminary data.</text>
</comment>
<feature type="region of interest" description="Disordered" evidence="1">
    <location>
        <begin position="1"/>
        <end position="30"/>
    </location>
</feature>
<dbReference type="InterPro" id="IPR023170">
    <property type="entry name" value="HhH_base_excis_C"/>
</dbReference>
<dbReference type="InterPro" id="IPR011257">
    <property type="entry name" value="DNA_glycosylase"/>
</dbReference>
<dbReference type="InterPro" id="IPR014127">
    <property type="entry name" value="CHP02757"/>
</dbReference>
<dbReference type="EMBL" id="JEME01001256">
    <property type="protein sequence ID" value="KYG07652.1"/>
    <property type="molecule type" value="Genomic_DNA"/>
</dbReference>
<dbReference type="NCBIfam" id="TIGR02757">
    <property type="entry name" value="TIGR02757 family protein"/>
    <property type="match status" value="1"/>
</dbReference>
<dbReference type="GO" id="GO:0003824">
    <property type="term" value="F:catalytic activity"/>
    <property type="evidence" value="ECO:0007669"/>
    <property type="project" value="InterPro"/>
</dbReference>
<organism evidence="2 3">
    <name type="scientific">Sorangium cellulosum</name>
    <name type="common">Polyangium cellulosum</name>
    <dbReference type="NCBI Taxonomy" id="56"/>
    <lineage>
        <taxon>Bacteria</taxon>
        <taxon>Pseudomonadati</taxon>
        <taxon>Myxococcota</taxon>
        <taxon>Polyangia</taxon>
        <taxon>Polyangiales</taxon>
        <taxon>Polyangiaceae</taxon>
        <taxon>Sorangium</taxon>
    </lineage>
</organism>
<reference evidence="2 3" key="1">
    <citation type="submission" date="2014-02" db="EMBL/GenBank/DDBJ databases">
        <title>The small core and large imbalanced accessory genome model reveals a collaborative survival strategy of Sorangium cellulosum strains in nature.</title>
        <authorList>
            <person name="Han K."/>
            <person name="Peng R."/>
            <person name="Blom J."/>
            <person name="Li Y.-Z."/>
        </authorList>
    </citation>
    <scope>NUCLEOTIDE SEQUENCE [LARGE SCALE GENOMIC DNA]</scope>
    <source>
        <strain evidence="2 3">So0007-03</strain>
    </source>
</reference>
<dbReference type="Pfam" id="PF09674">
    <property type="entry name" value="DUF2400"/>
    <property type="match status" value="1"/>
</dbReference>
<evidence type="ECO:0000313" key="3">
    <source>
        <dbReference type="Proteomes" id="UP000075502"/>
    </source>
</evidence>
<proteinExistence type="predicted"/>
<gene>
    <name evidence="2" type="ORF">BE21_28180</name>
</gene>
<feature type="non-terminal residue" evidence="2">
    <location>
        <position position="1"/>
    </location>
</feature>
<evidence type="ECO:0008006" key="4">
    <source>
        <dbReference type="Google" id="ProtNLM"/>
    </source>
</evidence>
<dbReference type="Proteomes" id="UP000075502">
    <property type="component" value="Unassembled WGS sequence"/>
</dbReference>
<accession>A0A150TSH7</accession>
<dbReference type="Gene3D" id="1.10.1670.10">
    <property type="entry name" value="Helix-hairpin-Helix base-excision DNA repair enzymes (C-terminal)"/>
    <property type="match status" value="1"/>
</dbReference>
<dbReference type="AlphaFoldDB" id="A0A150TSH7"/>
<dbReference type="SUPFAM" id="SSF48150">
    <property type="entry name" value="DNA-glycosylase"/>
    <property type="match status" value="1"/>
</dbReference>